<evidence type="ECO:0000256" key="1">
    <source>
        <dbReference type="ARBA" id="ARBA00023054"/>
    </source>
</evidence>
<dbReference type="GO" id="GO:0007097">
    <property type="term" value="P:nuclear migration"/>
    <property type="evidence" value="ECO:0007669"/>
    <property type="project" value="TreeGrafter"/>
</dbReference>
<protein>
    <recommendedName>
        <fullName evidence="3">LTD domain-containing protein</fullName>
    </recommendedName>
</protein>
<name>A0A817A246_9BILA</name>
<accession>A0A817A246</accession>
<organism evidence="4 5">
    <name type="scientific">Rotaria magnacalcarata</name>
    <dbReference type="NCBI Taxonomy" id="392030"/>
    <lineage>
        <taxon>Eukaryota</taxon>
        <taxon>Metazoa</taxon>
        <taxon>Spiralia</taxon>
        <taxon>Gnathifera</taxon>
        <taxon>Rotifera</taxon>
        <taxon>Eurotatoria</taxon>
        <taxon>Bdelloidea</taxon>
        <taxon>Philodinida</taxon>
        <taxon>Philodinidae</taxon>
        <taxon>Rotaria</taxon>
    </lineage>
</organism>
<proteinExistence type="predicted"/>
<comment type="caution">
    <text evidence="4">The sequence shown here is derived from an EMBL/GenBank/DDBJ whole genome shotgun (WGS) entry which is preliminary data.</text>
</comment>
<dbReference type="EMBL" id="CAJNRE010020674">
    <property type="protein sequence ID" value="CAF2238720.1"/>
    <property type="molecule type" value="Genomic_DNA"/>
</dbReference>
<dbReference type="Pfam" id="PF00932">
    <property type="entry name" value="LTD"/>
    <property type="match status" value="1"/>
</dbReference>
<dbReference type="AlphaFoldDB" id="A0A817A246"/>
<feature type="compositionally biased region" description="Basic and acidic residues" evidence="2">
    <location>
        <begin position="12"/>
        <end position="23"/>
    </location>
</feature>
<dbReference type="PROSITE" id="PS51841">
    <property type="entry name" value="LTD"/>
    <property type="match status" value="1"/>
</dbReference>
<dbReference type="PANTHER" id="PTHR45721:SF12">
    <property type="entry name" value="INTERMEDIATE FILAMENT PROTEIN IFA-1"/>
    <property type="match status" value="1"/>
</dbReference>
<dbReference type="GO" id="GO:0005652">
    <property type="term" value="C:nuclear lamina"/>
    <property type="evidence" value="ECO:0007669"/>
    <property type="project" value="TreeGrafter"/>
</dbReference>
<dbReference type="PANTHER" id="PTHR45721">
    <property type="entry name" value="LAMIN DM0-RELATED"/>
    <property type="match status" value="1"/>
</dbReference>
<dbReference type="Gene3D" id="2.60.40.1260">
    <property type="entry name" value="Lamin Tail domain"/>
    <property type="match status" value="1"/>
</dbReference>
<keyword evidence="1" id="KW-0175">Coiled coil</keyword>
<dbReference type="SUPFAM" id="SSF74853">
    <property type="entry name" value="Lamin A/C globular tail domain"/>
    <property type="match status" value="1"/>
</dbReference>
<feature type="region of interest" description="Disordered" evidence="2">
    <location>
        <begin position="1"/>
        <end position="28"/>
    </location>
</feature>
<sequence length="172" mass="18940">MQNLLIRHTTSKKADTPKEDTVHETSPPPIVGTLTRKFIVKSQKKGCVGIRECPPDGAYISLMNHSPDKAIDLSRWVLKRRVDGKTELRYIVPDEVRLHPTSELRIYSKKGATIAASSNKNRAGASSALQELVNNEVTSWGDGNSTETFLIDQHGEEKAIFSQSIAAASNDI</sequence>
<dbReference type="GO" id="GO:0006998">
    <property type="term" value="P:nuclear envelope organization"/>
    <property type="evidence" value="ECO:0007669"/>
    <property type="project" value="TreeGrafter"/>
</dbReference>
<dbReference type="Proteomes" id="UP000663824">
    <property type="component" value="Unassembled WGS sequence"/>
</dbReference>
<reference evidence="4" key="1">
    <citation type="submission" date="2021-02" db="EMBL/GenBank/DDBJ databases">
        <authorList>
            <person name="Nowell W R."/>
        </authorList>
    </citation>
    <scope>NUCLEOTIDE SEQUENCE</scope>
</reference>
<dbReference type="GO" id="GO:0031507">
    <property type="term" value="P:heterochromatin formation"/>
    <property type="evidence" value="ECO:0007669"/>
    <property type="project" value="TreeGrafter"/>
</dbReference>
<dbReference type="GO" id="GO:0005200">
    <property type="term" value="F:structural constituent of cytoskeleton"/>
    <property type="evidence" value="ECO:0007669"/>
    <property type="project" value="TreeGrafter"/>
</dbReference>
<feature type="domain" description="LTD" evidence="3">
    <location>
        <begin position="36"/>
        <end position="165"/>
    </location>
</feature>
<evidence type="ECO:0000256" key="2">
    <source>
        <dbReference type="SAM" id="MobiDB-lite"/>
    </source>
</evidence>
<dbReference type="GO" id="GO:0051664">
    <property type="term" value="P:nuclear pore localization"/>
    <property type="evidence" value="ECO:0007669"/>
    <property type="project" value="TreeGrafter"/>
</dbReference>
<dbReference type="InterPro" id="IPR036415">
    <property type="entry name" value="Lamin_tail_dom_sf"/>
</dbReference>
<dbReference type="GO" id="GO:0090435">
    <property type="term" value="P:protein localization to nuclear envelope"/>
    <property type="evidence" value="ECO:0007669"/>
    <property type="project" value="TreeGrafter"/>
</dbReference>
<evidence type="ECO:0000259" key="3">
    <source>
        <dbReference type="PROSITE" id="PS51841"/>
    </source>
</evidence>
<evidence type="ECO:0000313" key="4">
    <source>
        <dbReference type="EMBL" id="CAF2238720.1"/>
    </source>
</evidence>
<dbReference type="InterPro" id="IPR001322">
    <property type="entry name" value="Lamin_tail_dom"/>
</dbReference>
<gene>
    <name evidence="4" type="ORF">MBJ925_LOCUS37250</name>
</gene>
<evidence type="ECO:0000313" key="5">
    <source>
        <dbReference type="Proteomes" id="UP000663824"/>
    </source>
</evidence>